<keyword evidence="6" id="KW-1185">Reference proteome</keyword>
<evidence type="ECO:0000256" key="1">
    <source>
        <dbReference type="ARBA" id="ARBA00006753"/>
    </source>
</evidence>
<feature type="domain" description="Homoserine dehydrogenase catalytic" evidence="4">
    <location>
        <begin position="157"/>
        <end position="324"/>
    </location>
</feature>
<dbReference type="PROSITE" id="PS01042">
    <property type="entry name" value="HOMOSER_DHGENASE"/>
    <property type="match status" value="1"/>
</dbReference>
<dbReference type="NCBIfam" id="NF004976">
    <property type="entry name" value="PRK06349.1"/>
    <property type="match status" value="1"/>
</dbReference>
<accession>A0ABY6HUH5</accession>
<reference evidence="5" key="1">
    <citation type="submission" date="2022-09" db="EMBL/GenBank/DDBJ databases">
        <title>Actin cytoskeleton and complex cell architecture in an #Asgard archaeon.</title>
        <authorList>
            <person name="Ponce Toledo R.I."/>
            <person name="Schleper C."/>
            <person name="Rodrigues Oliveira T."/>
            <person name="Wollweber F."/>
            <person name="Xu J."/>
            <person name="Rittmann S."/>
            <person name="Klingl A."/>
            <person name="Pilhofer M."/>
        </authorList>
    </citation>
    <scope>NUCLEOTIDE SEQUENCE</scope>
    <source>
        <strain evidence="5">B-35</strain>
    </source>
</reference>
<dbReference type="PANTHER" id="PTHR43331">
    <property type="entry name" value="HOMOSERINE DEHYDROGENASE"/>
    <property type="match status" value="1"/>
</dbReference>
<gene>
    <name evidence="5" type="ORF">NEF87_003455</name>
</gene>
<dbReference type="Gene3D" id="3.30.360.10">
    <property type="entry name" value="Dihydrodipicolinate Reductase, domain 2"/>
    <property type="match status" value="1"/>
</dbReference>
<dbReference type="InterPro" id="IPR019811">
    <property type="entry name" value="HDH_CS"/>
</dbReference>
<dbReference type="Proteomes" id="UP001208689">
    <property type="component" value="Chromosome"/>
</dbReference>
<comment type="similarity">
    <text evidence="1">Belongs to the homoserine dehydrogenase family.</text>
</comment>
<evidence type="ECO:0000259" key="4">
    <source>
        <dbReference type="Pfam" id="PF00742"/>
    </source>
</evidence>
<dbReference type="SUPFAM" id="SSF51735">
    <property type="entry name" value="NAD(P)-binding Rossmann-fold domains"/>
    <property type="match status" value="1"/>
</dbReference>
<keyword evidence="3" id="KW-0560">Oxidoreductase</keyword>
<evidence type="ECO:0000313" key="5">
    <source>
        <dbReference type="EMBL" id="UYP47170.1"/>
    </source>
</evidence>
<dbReference type="Pfam" id="PF00742">
    <property type="entry name" value="Homoserine_dh"/>
    <property type="match status" value="1"/>
</dbReference>
<proteinExistence type="inferred from homology"/>
<dbReference type="InterPro" id="IPR001342">
    <property type="entry name" value="HDH_cat"/>
</dbReference>
<evidence type="ECO:0000313" key="6">
    <source>
        <dbReference type="Proteomes" id="UP001208689"/>
    </source>
</evidence>
<dbReference type="InterPro" id="IPR036291">
    <property type="entry name" value="NAD(P)-bd_dom_sf"/>
</dbReference>
<dbReference type="EC" id="1.1.1.3" evidence="2"/>
<dbReference type="SUPFAM" id="SSF55347">
    <property type="entry name" value="Glyceraldehyde-3-phosphate dehydrogenase-like, C-terminal domain"/>
    <property type="match status" value="1"/>
</dbReference>
<evidence type="ECO:0000256" key="3">
    <source>
        <dbReference type="ARBA" id="ARBA00023002"/>
    </source>
</evidence>
<dbReference type="PIRSF" id="PIRSF036497">
    <property type="entry name" value="HDH_short"/>
    <property type="match status" value="1"/>
</dbReference>
<dbReference type="PANTHER" id="PTHR43331:SF1">
    <property type="entry name" value="HOMOSERINE DEHYDROGENASE"/>
    <property type="match status" value="1"/>
</dbReference>
<dbReference type="InterPro" id="IPR022697">
    <property type="entry name" value="HDH_short"/>
</dbReference>
<protein>
    <recommendedName>
        <fullName evidence="2">homoserine dehydrogenase</fullName>
        <ecNumber evidence="2">1.1.1.3</ecNumber>
    </recommendedName>
</protein>
<evidence type="ECO:0000256" key="2">
    <source>
        <dbReference type="ARBA" id="ARBA00013213"/>
    </source>
</evidence>
<organism evidence="5 6">
    <name type="scientific">Candidatus Lokiarchaeum ossiferum</name>
    <dbReference type="NCBI Taxonomy" id="2951803"/>
    <lineage>
        <taxon>Archaea</taxon>
        <taxon>Promethearchaeati</taxon>
        <taxon>Promethearchaeota</taxon>
        <taxon>Promethearchaeia</taxon>
        <taxon>Promethearchaeales</taxon>
        <taxon>Promethearchaeaceae</taxon>
        <taxon>Candidatus Lokiarchaeum</taxon>
    </lineage>
</organism>
<name>A0ABY6HUH5_9ARCH</name>
<dbReference type="EMBL" id="CP104013">
    <property type="protein sequence ID" value="UYP47170.1"/>
    <property type="molecule type" value="Genomic_DNA"/>
</dbReference>
<dbReference type="Gene3D" id="3.40.50.720">
    <property type="entry name" value="NAD(P)-binding Rossmann-like Domain"/>
    <property type="match status" value="1"/>
</dbReference>
<sequence length="338" mass="36644">MVSLILVGFGGVGRALVEIMQNDADYLRSNFGFVPVVKAICERQGSLIDDNGLNLSNLLDLGDIASSPYWQAGLTTLEIIQEIKADILVECSWASNDGEPAFTVLKTAMQKKMHIVSSNKPPFYLKYGELKQIAQEKGVMMRIESTVLSAVPALAAETTLAGAHISSIRGILNGTCNYILTRMTQSKLPFKEALKEAQDLGYAEADPTMDINGKDAAGKIVILSNALLGWNKTIHDIKVQGIEDVTAEDIERAKREHKYIKHVCQAKDGKLSAGIELVPMDSSLAIMGSLNLVEFETKHAGPYTFIGRGAGGFEAASGVLSDIIHISTQLYDSKKENL</sequence>